<reference evidence="7 8" key="1">
    <citation type="journal article" date="2018" name="Mol. Biol. Evol.">
        <title>Broad Genomic Sampling Reveals a Smut Pathogenic Ancestry of the Fungal Clade Ustilaginomycotina.</title>
        <authorList>
            <person name="Kijpornyongpan T."/>
            <person name="Mondo S.J."/>
            <person name="Barry K."/>
            <person name="Sandor L."/>
            <person name="Lee J."/>
            <person name="Lipzen A."/>
            <person name="Pangilinan J."/>
            <person name="LaButti K."/>
            <person name="Hainaut M."/>
            <person name="Henrissat B."/>
            <person name="Grigoriev I.V."/>
            <person name="Spatafora J.W."/>
            <person name="Aime M.C."/>
        </authorList>
    </citation>
    <scope>NUCLEOTIDE SEQUENCE [LARGE SCALE GENOMIC DNA]</scope>
    <source>
        <strain evidence="7 8">MCA 4198</strain>
    </source>
</reference>
<dbReference type="CDD" id="cd19953">
    <property type="entry name" value="PDS5"/>
    <property type="match status" value="1"/>
</dbReference>
<dbReference type="InterPro" id="IPR016024">
    <property type="entry name" value="ARM-type_fold"/>
</dbReference>
<keyword evidence="2" id="KW-0132">Cell division</keyword>
<keyword evidence="8" id="KW-1185">Reference proteome</keyword>
<feature type="compositionally biased region" description="Acidic residues" evidence="6">
    <location>
        <begin position="1215"/>
        <end position="1233"/>
    </location>
</feature>
<sequence>MVRASAAAAAPSSQQSLSHWMSKGKLVQKGQSTDAMLKRLKLLQTQLSSMAQERANIKELDQIRKEIFQPTIMLNKDKVVRASLACCLADLLRLYAPNAPFVAGELKDLFEFFLHQLTDPKGGLSKPNGPVYSDCVYLLHSLSTVKSVALVCDVDNADKMMLDYFRGFFSLVRPETSKNIVISYADILVQLLDESVTISQSIVDTLLANFSLAVAKSNPEARALAVQVCDAAKDKLQKYVAQHFSEEIVKAAETQDETKRLELLRKSHALIIQVAKSVPALLLNVIPQLEMELLADDVVLRLIATKALGLVFAEKSAMTIAGGGAYMASQYSSTWRQWLTRSNDKVVSVRMAWLEGAHGVLVNHAALKSDICERLSSKLVDSDEKVRLAAIAVMARLDYETLIHHVDIRTVRELSDRCRDKKPAAREAALRAVARAFSLAYTEIENGNASAIKHFAWIPSAILEALYSADKSVLLRPIQSVFEEYILPLPAKVDEIDEASWAARVFHVMRLCVSKEAAQQSKFMAFFSITNLIEQRKAFLRFVEACEEFSGGAPADGNRNADKIKAKLLGVIQDLTIHWVDRAKAAGDLHMIAKCNDTRLYRNMRTAMDPSSDLRTILKSRQETLKRAEHVCNSALETLVQLLRLATFRHINTTTVPYLLQKLENPSVHYSEDLDRKNALQVFYLIAKHHPGMLVPHGNTIATSLKPGRDMFFCNASLAALSSVSARKLDSPLKTRAAVESIKEFVLNGTEEQAKYAAKLLATSTAAASSSTPSVAQSAASNAVEELCESIVRRLPKLKDVPLNAALASMSQFIKHAHEVAADVGDALVAHLVQGILMKPWQKNEMASSKDEDWNEGMWLEDADLSPDLRSRLLAVQILTKRCEVYSNDGDVIETIAQPVIKLLIQILSAGEPVALNTNLASRARLRLKAALLLLKLARHEKCEKLLLRHHNTLALVVQDESFNVRAFFLHKLMSYCSKSLLPRRFFVVPFLAVFDPEVENRDMVRNFVAKLTGQMPNETRIKHFDMGLARLIHLVAHHPDVQESVTTSSDIISASQYLDFYLGHVASERNASFLFHLANRIKTIRDAESTGHSEILYSLAELTALLIKRRAQAYGWTLTTYRAGVNLPDDIFKPLPNPEIQKQIIKKQYLSDEMVEHFSEPLKVGRHAQTANQATAPSLGAKKTSTAPRKRARPSVSAGKKNTKRVKRNKNFESDDDNEDEDEDDDDDDEGETERSETLSDDQRSVSEDEEISDGSEADGGRGQRTREKRKREIKARNLDRQRRRLARQAA</sequence>
<feature type="region of interest" description="Disordered" evidence="6">
    <location>
        <begin position="1170"/>
        <end position="1292"/>
    </location>
</feature>
<feature type="compositionally biased region" description="Basic residues" evidence="6">
    <location>
        <begin position="1283"/>
        <end position="1292"/>
    </location>
</feature>
<dbReference type="Proteomes" id="UP000245768">
    <property type="component" value="Unassembled WGS sequence"/>
</dbReference>
<proteinExistence type="predicted"/>
<dbReference type="GO" id="GO:0051301">
    <property type="term" value="P:cell division"/>
    <property type="evidence" value="ECO:0007669"/>
    <property type="project" value="UniProtKB-KW"/>
</dbReference>
<evidence type="ECO:0000256" key="1">
    <source>
        <dbReference type="ARBA" id="ARBA00004123"/>
    </source>
</evidence>
<evidence type="ECO:0008006" key="9">
    <source>
        <dbReference type="Google" id="ProtNLM"/>
    </source>
</evidence>
<name>A0A316YFC3_9BASI</name>
<dbReference type="EMBL" id="KZ819638">
    <property type="protein sequence ID" value="PWN88107.1"/>
    <property type="molecule type" value="Genomic_DNA"/>
</dbReference>
<dbReference type="FunCoup" id="A0A316YFC3">
    <property type="interactions" value="489"/>
</dbReference>
<dbReference type="PANTHER" id="PTHR12663:SF0">
    <property type="entry name" value="PRECOCIOUS DISSOCIATION OF SISTERS 5, ISOFORM A"/>
    <property type="match status" value="1"/>
</dbReference>
<evidence type="ECO:0000256" key="4">
    <source>
        <dbReference type="ARBA" id="ARBA00023242"/>
    </source>
</evidence>
<dbReference type="RefSeq" id="XP_025375305.1">
    <property type="nucleotide sequence ID" value="XM_025522282.1"/>
</dbReference>
<dbReference type="SUPFAM" id="SSF48371">
    <property type="entry name" value="ARM repeat"/>
    <property type="match status" value="1"/>
</dbReference>
<dbReference type="InterPro" id="IPR039776">
    <property type="entry name" value="Pds5"/>
</dbReference>
<protein>
    <recommendedName>
        <fullName evidence="9">ARM repeat-containing protein</fullName>
    </recommendedName>
</protein>
<dbReference type="Pfam" id="PF20168">
    <property type="entry name" value="PDS5"/>
    <property type="match status" value="1"/>
</dbReference>
<keyword evidence="3" id="KW-0498">Mitosis</keyword>
<dbReference type="GO" id="GO:0006281">
    <property type="term" value="P:DNA repair"/>
    <property type="evidence" value="ECO:0007669"/>
    <property type="project" value="TreeGrafter"/>
</dbReference>
<dbReference type="GO" id="GO:0007064">
    <property type="term" value="P:mitotic sister chromatid cohesion"/>
    <property type="evidence" value="ECO:0007669"/>
    <property type="project" value="InterPro"/>
</dbReference>
<gene>
    <name evidence="7" type="ORF">FA10DRAFT_268328</name>
</gene>
<dbReference type="GO" id="GO:0005634">
    <property type="term" value="C:nucleus"/>
    <property type="evidence" value="ECO:0007669"/>
    <property type="project" value="UniProtKB-SubCell"/>
</dbReference>
<evidence type="ECO:0000256" key="5">
    <source>
        <dbReference type="ARBA" id="ARBA00023306"/>
    </source>
</evidence>
<evidence type="ECO:0000313" key="7">
    <source>
        <dbReference type="EMBL" id="PWN88107.1"/>
    </source>
</evidence>
<dbReference type="PANTHER" id="PTHR12663">
    <property type="entry name" value="ANDROGEN INDUCED INHIBITOR OF PROLIFERATION AS3 / PDS5-RELATED"/>
    <property type="match status" value="1"/>
</dbReference>
<organism evidence="7 8">
    <name type="scientific">Acaromyces ingoldii</name>
    <dbReference type="NCBI Taxonomy" id="215250"/>
    <lineage>
        <taxon>Eukaryota</taxon>
        <taxon>Fungi</taxon>
        <taxon>Dikarya</taxon>
        <taxon>Basidiomycota</taxon>
        <taxon>Ustilaginomycotina</taxon>
        <taxon>Exobasidiomycetes</taxon>
        <taxon>Exobasidiales</taxon>
        <taxon>Cryptobasidiaceae</taxon>
        <taxon>Acaromyces</taxon>
    </lineage>
</organism>
<evidence type="ECO:0000313" key="8">
    <source>
        <dbReference type="Proteomes" id="UP000245768"/>
    </source>
</evidence>
<comment type="subcellular location">
    <subcellularLocation>
        <location evidence="1">Nucleus</location>
    </subcellularLocation>
</comment>
<keyword evidence="4" id="KW-0539">Nucleus</keyword>
<dbReference type="OrthoDB" id="200660at2759"/>
<accession>A0A316YFC3</accession>
<feature type="compositionally biased region" description="Acidic residues" evidence="6">
    <location>
        <begin position="1249"/>
        <end position="1258"/>
    </location>
</feature>
<evidence type="ECO:0000256" key="6">
    <source>
        <dbReference type="SAM" id="MobiDB-lite"/>
    </source>
</evidence>
<feature type="compositionally biased region" description="Basic and acidic residues" evidence="6">
    <location>
        <begin position="1234"/>
        <end position="1248"/>
    </location>
</feature>
<dbReference type="GO" id="GO:0000785">
    <property type="term" value="C:chromatin"/>
    <property type="evidence" value="ECO:0007669"/>
    <property type="project" value="TreeGrafter"/>
</dbReference>
<evidence type="ECO:0000256" key="3">
    <source>
        <dbReference type="ARBA" id="ARBA00022776"/>
    </source>
</evidence>
<dbReference type="GeneID" id="37044198"/>
<evidence type="ECO:0000256" key="2">
    <source>
        <dbReference type="ARBA" id="ARBA00022618"/>
    </source>
</evidence>
<dbReference type="STRING" id="215250.A0A316YFC3"/>
<dbReference type="InParanoid" id="A0A316YFC3"/>
<keyword evidence="5" id="KW-0131">Cell cycle</keyword>